<dbReference type="SUPFAM" id="SSF102114">
    <property type="entry name" value="Radical SAM enzymes"/>
    <property type="match status" value="1"/>
</dbReference>
<dbReference type="PANTHER" id="PTHR22960:SF0">
    <property type="entry name" value="MOLYBDENUM COFACTOR BIOSYNTHESIS PROTEIN 1"/>
    <property type="match status" value="1"/>
</dbReference>
<keyword evidence="7" id="KW-0408">Iron</keyword>
<comment type="cofactor">
    <cofactor evidence="1">
        <name>[4Fe-4S] cluster</name>
        <dbReference type="ChEBI" id="CHEBI:49883"/>
    </cofactor>
</comment>
<evidence type="ECO:0000256" key="6">
    <source>
        <dbReference type="ARBA" id="ARBA00022741"/>
    </source>
</evidence>
<dbReference type="Pfam" id="PF06463">
    <property type="entry name" value="Mob_synth_C"/>
    <property type="match status" value="1"/>
</dbReference>
<dbReference type="CDD" id="cd21117">
    <property type="entry name" value="Twitch_MoaA"/>
    <property type="match status" value="1"/>
</dbReference>
<evidence type="ECO:0000256" key="10">
    <source>
        <dbReference type="ARBA" id="ARBA00023150"/>
    </source>
</evidence>
<sequence>MNNSQNILTDRFGRKHNYLRISLTERCNLRCSYCMPLEGVPLLPKNNLMNAEEIYAIAKLFVDEGVDKIRFTGGEPLLRKDFPEIIERLSVLPIKMSMTTNGITIDRHISLLKKYNLKTVNLSLDTLDAEKFKDITFRDYFQRVYDNILLLLNEDFQVKINVVLMKNVNDNEIIDFIKFTQNHNVIVRFIEFMPFDGNQWDREKTVSYDEIMNLVHQNFTAENIVRLQDEAHDTTRNFKINGFKGSFGIISTVTNPFCDTCNRIRLTANGQLKNCLFSATESDLLTPFRNHEDIKPLIKKAVLGKFAMRGGLSDEEFINPLEHVENRSMIRIGG</sequence>
<keyword evidence="15" id="KW-1185">Reference proteome</keyword>
<evidence type="ECO:0000256" key="1">
    <source>
        <dbReference type="ARBA" id="ARBA00001966"/>
    </source>
</evidence>
<evidence type="ECO:0000256" key="9">
    <source>
        <dbReference type="ARBA" id="ARBA00023134"/>
    </source>
</evidence>
<dbReference type="InterPro" id="IPR006638">
    <property type="entry name" value="Elp3/MiaA/NifB-like_rSAM"/>
</dbReference>
<dbReference type="InterPro" id="IPR007197">
    <property type="entry name" value="rSAM"/>
</dbReference>
<feature type="domain" description="Radical SAM core" evidence="13">
    <location>
        <begin position="11"/>
        <end position="222"/>
    </location>
</feature>
<dbReference type="PROSITE" id="PS51918">
    <property type="entry name" value="RADICAL_SAM"/>
    <property type="match status" value="1"/>
</dbReference>
<dbReference type="InterPro" id="IPR010505">
    <property type="entry name" value="MoaA_twitch"/>
</dbReference>
<dbReference type="CDD" id="cd01335">
    <property type="entry name" value="Radical_SAM"/>
    <property type="match status" value="1"/>
</dbReference>
<comment type="caution">
    <text evidence="14">The sequence shown here is derived from an EMBL/GenBank/DDBJ whole genome shotgun (WGS) entry which is preliminary data.</text>
</comment>
<evidence type="ECO:0000256" key="8">
    <source>
        <dbReference type="ARBA" id="ARBA00023014"/>
    </source>
</evidence>
<protein>
    <recommendedName>
        <fullName evidence="2">GTP 3',8-cyclase</fullName>
        <ecNumber evidence="2">4.1.99.22</ecNumber>
    </recommendedName>
</protein>
<keyword evidence="9" id="KW-0342">GTP-binding</keyword>
<keyword evidence="8" id="KW-0411">Iron-sulfur</keyword>
<dbReference type="InterPro" id="IPR050105">
    <property type="entry name" value="MoCo_biosynth_MoaA/MoaC"/>
</dbReference>
<evidence type="ECO:0000256" key="2">
    <source>
        <dbReference type="ARBA" id="ARBA00012167"/>
    </source>
</evidence>
<keyword evidence="11 14" id="KW-0456">Lyase</keyword>
<keyword evidence="6" id="KW-0547">Nucleotide-binding</keyword>
<name>A0ABW8Y0C7_9FLAO</name>
<evidence type="ECO:0000259" key="13">
    <source>
        <dbReference type="PROSITE" id="PS51918"/>
    </source>
</evidence>
<evidence type="ECO:0000256" key="5">
    <source>
        <dbReference type="ARBA" id="ARBA00022723"/>
    </source>
</evidence>
<dbReference type="EC" id="4.1.99.22" evidence="2"/>
<dbReference type="Gene3D" id="3.20.20.70">
    <property type="entry name" value="Aldolase class I"/>
    <property type="match status" value="1"/>
</dbReference>
<dbReference type="InterPro" id="IPR013785">
    <property type="entry name" value="Aldolase_TIM"/>
</dbReference>
<evidence type="ECO:0000256" key="4">
    <source>
        <dbReference type="ARBA" id="ARBA00022691"/>
    </source>
</evidence>
<gene>
    <name evidence="14" type="primary">moaA</name>
    <name evidence="14" type="ORF">ABS765_06240</name>
</gene>
<dbReference type="SFLD" id="SFLDG01383">
    <property type="entry name" value="cyclic_pyranopterin_phosphate"/>
    <property type="match status" value="1"/>
</dbReference>
<dbReference type="InterPro" id="IPR000385">
    <property type="entry name" value="MoaA_NifB_PqqE_Fe-S-bd_CS"/>
</dbReference>
<keyword evidence="4" id="KW-0949">S-adenosyl-L-methionine</keyword>
<dbReference type="RefSeq" id="WP_408088663.1">
    <property type="nucleotide sequence ID" value="NZ_JBELPY010000003.1"/>
</dbReference>
<dbReference type="GO" id="GO:0061798">
    <property type="term" value="F:GTP 3',8'-cyclase activity"/>
    <property type="evidence" value="ECO:0007669"/>
    <property type="project" value="UniProtKB-EC"/>
</dbReference>
<proteinExistence type="predicted"/>
<dbReference type="SFLD" id="SFLDG01067">
    <property type="entry name" value="SPASM/twitch_domain_containing"/>
    <property type="match status" value="1"/>
</dbReference>
<comment type="catalytic activity">
    <reaction evidence="12">
        <text>GTP + AH2 + S-adenosyl-L-methionine = (8S)-3',8-cyclo-7,8-dihydroguanosine 5'-triphosphate + 5'-deoxyadenosine + L-methionine + A + H(+)</text>
        <dbReference type="Rhea" id="RHEA:49576"/>
        <dbReference type="ChEBI" id="CHEBI:13193"/>
        <dbReference type="ChEBI" id="CHEBI:15378"/>
        <dbReference type="ChEBI" id="CHEBI:17319"/>
        <dbReference type="ChEBI" id="CHEBI:17499"/>
        <dbReference type="ChEBI" id="CHEBI:37565"/>
        <dbReference type="ChEBI" id="CHEBI:57844"/>
        <dbReference type="ChEBI" id="CHEBI:59789"/>
        <dbReference type="ChEBI" id="CHEBI:131766"/>
        <dbReference type="EC" id="4.1.99.22"/>
    </reaction>
</comment>
<dbReference type="Proteomes" id="UP001629058">
    <property type="component" value="Unassembled WGS sequence"/>
</dbReference>
<evidence type="ECO:0000256" key="7">
    <source>
        <dbReference type="ARBA" id="ARBA00023004"/>
    </source>
</evidence>
<dbReference type="NCBIfam" id="TIGR02666">
    <property type="entry name" value="moaA"/>
    <property type="match status" value="1"/>
</dbReference>
<organism evidence="14 15">
    <name type="scientific">Chryseobacterium terrae</name>
    <dbReference type="NCBI Taxonomy" id="3163299"/>
    <lineage>
        <taxon>Bacteria</taxon>
        <taxon>Pseudomonadati</taxon>
        <taxon>Bacteroidota</taxon>
        <taxon>Flavobacteriia</taxon>
        <taxon>Flavobacteriales</taxon>
        <taxon>Weeksellaceae</taxon>
        <taxon>Chryseobacterium group</taxon>
        <taxon>Chryseobacterium</taxon>
    </lineage>
</organism>
<reference evidence="14 15" key="1">
    <citation type="submission" date="2024-06" db="EMBL/GenBank/DDBJ databases">
        <authorList>
            <person name="Kaempfer P."/>
            <person name="Viver T."/>
        </authorList>
    </citation>
    <scope>NUCLEOTIDE SEQUENCE [LARGE SCALE GENOMIC DNA]</scope>
    <source>
        <strain evidence="14 15">ST-37</strain>
    </source>
</reference>
<dbReference type="SMART" id="SM00729">
    <property type="entry name" value="Elp3"/>
    <property type="match status" value="1"/>
</dbReference>
<evidence type="ECO:0000256" key="12">
    <source>
        <dbReference type="ARBA" id="ARBA00048697"/>
    </source>
</evidence>
<dbReference type="PANTHER" id="PTHR22960">
    <property type="entry name" value="MOLYBDOPTERIN COFACTOR SYNTHESIS PROTEIN A"/>
    <property type="match status" value="1"/>
</dbReference>
<dbReference type="InterPro" id="IPR058240">
    <property type="entry name" value="rSAM_sf"/>
</dbReference>
<dbReference type="EMBL" id="JBELPY010000003">
    <property type="protein sequence ID" value="MFL9833624.1"/>
    <property type="molecule type" value="Genomic_DNA"/>
</dbReference>
<dbReference type="SFLD" id="SFLDS00029">
    <property type="entry name" value="Radical_SAM"/>
    <property type="match status" value="1"/>
</dbReference>
<dbReference type="Pfam" id="PF04055">
    <property type="entry name" value="Radical_SAM"/>
    <property type="match status" value="1"/>
</dbReference>
<keyword evidence="10" id="KW-0501">Molybdenum cofactor biosynthesis</keyword>
<evidence type="ECO:0000256" key="11">
    <source>
        <dbReference type="ARBA" id="ARBA00023239"/>
    </source>
</evidence>
<evidence type="ECO:0000313" key="15">
    <source>
        <dbReference type="Proteomes" id="UP001629058"/>
    </source>
</evidence>
<keyword evidence="5" id="KW-0479">Metal-binding</keyword>
<dbReference type="PROSITE" id="PS01305">
    <property type="entry name" value="MOAA_NIFB_PQQE"/>
    <property type="match status" value="1"/>
</dbReference>
<evidence type="ECO:0000313" key="14">
    <source>
        <dbReference type="EMBL" id="MFL9833624.1"/>
    </source>
</evidence>
<evidence type="ECO:0000256" key="3">
    <source>
        <dbReference type="ARBA" id="ARBA00022485"/>
    </source>
</evidence>
<accession>A0ABW8Y0C7</accession>
<dbReference type="InterPro" id="IPR040064">
    <property type="entry name" value="MoaA-like"/>
</dbReference>
<keyword evidence="3" id="KW-0004">4Fe-4S</keyword>
<dbReference type="InterPro" id="IPR013483">
    <property type="entry name" value="MoaA"/>
</dbReference>
<dbReference type="SFLD" id="SFLDG01386">
    <property type="entry name" value="main_SPASM_domain-containing"/>
    <property type="match status" value="1"/>
</dbReference>